<reference evidence="3" key="1">
    <citation type="submission" date="2011-11" db="EMBL/GenBank/DDBJ databases">
        <title>Improved High-Quality Draft sequence of Desulfovibrio sp. U5L.</title>
        <authorList>
            <consortium name="US DOE Joint Genome Institute"/>
            <person name="Lucas S."/>
            <person name="Han J."/>
            <person name="Lapidus A."/>
            <person name="Cheng J.-F."/>
            <person name="Goodwin L."/>
            <person name="Pitluck S."/>
            <person name="Peters L."/>
            <person name="Ovchinnikova G."/>
            <person name="Held B."/>
            <person name="Detter J.C."/>
            <person name="Han C."/>
            <person name="Tapia R."/>
            <person name="Land M."/>
            <person name="Hauser L."/>
            <person name="Kyrpides N."/>
            <person name="Ivanova N."/>
            <person name="Pagani I."/>
            <person name="Gabster J."/>
            <person name="Walker C."/>
            <person name="Stolyar S."/>
            <person name="Stahl D."/>
            <person name="Arkin A."/>
            <person name="Dehal P."/>
            <person name="Hazen T."/>
            <person name="Woyke T."/>
        </authorList>
    </citation>
    <scope>NUCLEOTIDE SEQUENCE [LARGE SCALE GENOMIC DNA]</scope>
    <source>
        <strain evidence="3">U5L</strain>
    </source>
</reference>
<accession>I2Q0H5</accession>
<dbReference type="STRING" id="596152.DesU5LDRAFT_1600"/>
<dbReference type="InterPro" id="IPR016193">
    <property type="entry name" value="Cytidine_deaminase-like"/>
</dbReference>
<keyword evidence="1" id="KW-0963">Cytoplasm</keyword>
<sequence length="252" mass="26920">MAGRCFRPGAFDMDAPLLRPLLRAIPCRRFKDGRFADISDDVATEILVRLRVAGIGEKELLAAPFDATPLVLGHALLDMLGAGRVPAIARADGFSFDLDVFPDTRGEPNPVLPRPVGAAALLALVTRFIAAPGLWDGTGCFHRAALYDGWTDTFVTTAEDIGRHNCLDRLAGQGLLQAFLPSELILFLSCRVTASMMEKVLRAGIRMVVSRSAVTGAAYDAAVAAGVTLVGFARDAESRFTVFTDAADRVTA</sequence>
<evidence type="ECO:0000256" key="1">
    <source>
        <dbReference type="ARBA" id="ARBA00022490"/>
    </source>
</evidence>
<dbReference type="AlphaFoldDB" id="I2Q0H5"/>
<dbReference type="InterPro" id="IPR003786">
    <property type="entry name" value="FdhD"/>
</dbReference>
<dbReference type="Gene3D" id="3.40.140.10">
    <property type="entry name" value="Cytidine Deaminase, domain 2"/>
    <property type="match status" value="1"/>
</dbReference>
<dbReference type="Pfam" id="PF02634">
    <property type="entry name" value="FdhD-NarQ"/>
    <property type="match status" value="1"/>
</dbReference>
<evidence type="ECO:0000256" key="2">
    <source>
        <dbReference type="ARBA" id="ARBA00023150"/>
    </source>
</evidence>
<dbReference type="SUPFAM" id="SSF53927">
    <property type="entry name" value="Cytidine deaminase-like"/>
    <property type="match status" value="1"/>
</dbReference>
<dbReference type="GO" id="GO:0016783">
    <property type="term" value="F:sulfurtransferase activity"/>
    <property type="evidence" value="ECO:0007669"/>
    <property type="project" value="InterPro"/>
</dbReference>
<dbReference type="PANTHER" id="PTHR30592:SF1">
    <property type="entry name" value="SULFUR CARRIER PROTEIN FDHD"/>
    <property type="match status" value="1"/>
</dbReference>
<dbReference type="eggNOG" id="COG1526">
    <property type="taxonomic scope" value="Bacteria"/>
</dbReference>
<dbReference type="EMBL" id="JH600068">
    <property type="protein sequence ID" value="EIG53281.1"/>
    <property type="molecule type" value="Genomic_DNA"/>
</dbReference>
<protein>
    <submittedName>
        <fullName evidence="3">Uncharacterized protein required for formate dehydrogenase activity</fullName>
    </submittedName>
</protein>
<keyword evidence="2" id="KW-0501">Molybdenum cofactor biosynthesis</keyword>
<dbReference type="PANTHER" id="PTHR30592">
    <property type="entry name" value="FORMATE DEHYDROGENASE"/>
    <property type="match status" value="1"/>
</dbReference>
<evidence type="ECO:0000313" key="3">
    <source>
        <dbReference type="EMBL" id="EIG53281.1"/>
    </source>
</evidence>
<organism evidence="3">
    <name type="scientific">Desulfovibrio sp. U5L</name>
    <dbReference type="NCBI Taxonomy" id="596152"/>
    <lineage>
        <taxon>Bacteria</taxon>
        <taxon>Pseudomonadati</taxon>
        <taxon>Thermodesulfobacteriota</taxon>
        <taxon>Desulfovibrionia</taxon>
        <taxon>Desulfovibrionales</taxon>
        <taxon>Desulfovibrionaceae</taxon>
        <taxon>Desulfovibrio</taxon>
    </lineage>
</organism>
<dbReference type="GO" id="GO:0006777">
    <property type="term" value="P:Mo-molybdopterin cofactor biosynthetic process"/>
    <property type="evidence" value="ECO:0007669"/>
    <property type="project" value="UniProtKB-KW"/>
</dbReference>
<name>I2Q0H5_9BACT</name>
<dbReference type="HOGENOM" id="CLU_056887_4_2_7"/>
<proteinExistence type="predicted"/>
<gene>
    <name evidence="3" type="ORF">DesU5LDRAFT_1600</name>
</gene>